<evidence type="ECO:0000313" key="1">
    <source>
        <dbReference type="EMBL" id="KKA19834.1"/>
    </source>
</evidence>
<dbReference type="Proteomes" id="UP000053958">
    <property type="component" value="Unassembled WGS sequence"/>
</dbReference>
<dbReference type="InterPro" id="IPR032710">
    <property type="entry name" value="NTF2-like_dom_sf"/>
</dbReference>
<reference evidence="1 2" key="1">
    <citation type="submission" date="2015-04" db="EMBL/GenBank/DDBJ databases">
        <authorList>
            <person name="Heijne W.H."/>
            <person name="Fedorova N.D."/>
            <person name="Nierman W.C."/>
            <person name="Vollebregt A.W."/>
            <person name="Zhao Z."/>
            <person name="Wu L."/>
            <person name="Kumar M."/>
            <person name="Stam H."/>
            <person name="van den Berg M.A."/>
            <person name="Pel H.J."/>
        </authorList>
    </citation>
    <scope>NUCLEOTIDE SEQUENCE [LARGE SCALE GENOMIC DNA]</scope>
    <source>
        <strain evidence="1 2">CBS 393.64</strain>
    </source>
</reference>
<dbReference type="Gene3D" id="3.10.450.50">
    <property type="match status" value="1"/>
</dbReference>
<keyword evidence="2" id="KW-1185">Reference proteome</keyword>
<dbReference type="EMBL" id="LASV01000311">
    <property type="protein sequence ID" value="KKA19834.1"/>
    <property type="molecule type" value="Genomic_DNA"/>
</dbReference>
<dbReference type="AlphaFoldDB" id="A0A0F4YNL7"/>
<organism evidence="1 2">
    <name type="scientific">Rasamsonia emersonii (strain ATCC 16479 / CBS 393.64 / IMI 116815)</name>
    <dbReference type="NCBI Taxonomy" id="1408163"/>
    <lineage>
        <taxon>Eukaryota</taxon>
        <taxon>Fungi</taxon>
        <taxon>Dikarya</taxon>
        <taxon>Ascomycota</taxon>
        <taxon>Pezizomycotina</taxon>
        <taxon>Eurotiomycetes</taxon>
        <taxon>Eurotiomycetidae</taxon>
        <taxon>Eurotiales</taxon>
        <taxon>Trichocomaceae</taxon>
        <taxon>Rasamsonia</taxon>
    </lineage>
</organism>
<evidence type="ECO:0000313" key="2">
    <source>
        <dbReference type="Proteomes" id="UP000053958"/>
    </source>
</evidence>
<comment type="caution">
    <text evidence="1">The sequence shown here is derived from an EMBL/GenBank/DDBJ whole genome shotgun (WGS) entry which is preliminary data.</text>
</comment>
<name>A0A0F4YNL7_RASE3</name>
<gene>
    <name evidence="1" type="ORF">T310_6158</name>
</gene>
<accession>A0A0F4YNL7</accession>
<proteinExistence type="predicted"/>
<dbReference type="OrthoDB" id="5208229at2759"/>
<dbReference type="GeneID" id="25318470"/>
<dbReference type="SUPFAM" id="SSF54427">
    <property type="entry name" value="NTF2-like"/>
    <property type="match status" value="1"/>
</dbReference>
<protein>
    <submittedName>
        <fullName evidence="1">Uncharacterized protein</fullName>
    </submittedName>
</protein>
<sequence length="201" mass="22414">MTTTTYQVTDYLLDRANIHDTVTRFALTIDLHDWTQLATDVLADQVIIDYTSMFGGEPQRVTPSELAAQWKPLSLSSRLPDLLSLNVVAVDPSSSTSPQPDPETPIPDKATVVANAMATLTKKGGVWGSEDTEWCPWIFRIDPPAHRQIAVRQESLENLASARRKHLSKTDRGYITSSASHFARLSSFVYLCAQRLTFHPM</sequence>
<dbReference type="RefSeq" id="XP_013326446.1">
    <property type="nucleotide sequence ID" value="XM_013470992.1"/>
</dbReference>